<keyword evidence="14" id="KW-1185">Reference proteome</keyword>
<dbReference type="InterPro" id="IPR027417">
    <property type="entry name" value="P-loop_NTPase"/>
</dbReference>
<evidence type="ECO:0000256" key="4">
    <source>
        <dbReference type="ARBA" id="ARBA00022722"/>
    </source>
</evidence>
<dbReference type="PANTHER" id="PTHR30195:SF15">
    <property type="entry name" value="TYPE I RESTRICTION ENZYME HINDI ENDONUCLEASE SUBUNIT"/>
    <property type="match status" value="1"/>
</dbReference>
<dbReference type="EC" id="3.1.21.3" evidence="3"/>
<evidence type="ECO:0000256" key="10">
    <source>
        <dbReference type="ARBA" id="ARBA00023125"/>
    </source>
</evidence>
<dbReference type="Pfam" id="PF22679">
    <property type="entry name" value="T1R_D3-like"/>
    <property type="match status" value="1"/>
</dbReference>
<evidence type="ECO:0000313" key="13">
    <source>
        <dbReference type="EMBL" id="AEA47891.1"/>
    </source>
</evidence>
<keyword evidence="9" id="KW-0067">ATP-binding</keyword>
<evidence type="ECO:0000259" key="12">
    <source>
        <dbReference type="PROSITE" id="PS51192"/>
    </source>
</evidence>
<evidence type="ECO:0000256" key="2">
    <source>
        <dbReference type="ARBA" id="ARBA00008598"/>
    </source>
</evidence>
<keyword evidence="5" id="KW-0547">Nucleotide-binding</keyword>
<keyword evidence="7" id="KW-0255">Endonuclease</keyword>
<proteinExistence type="inferred from homology"/>
<dbReference type="eggNOG" id="arCOG00878">
    <property type="taxonomic scope" value="Archaea"/>
</dbReference>
<gene>
    <name evidence="13" type="ordered locus">Arcve_1898</name>
</gene>
<dbReference type="KEGG" id="ave:Arcve_1898"/>
<dbReference type="CDD" id="cd18800">
    <property type="entry name" value="SF2_C_EcoR124I-like"/>
    <property type="match status" value="1"/>
</dbReference>
<evidence type="ECO:0000256" key="1">
    <source>
        <dbReference type="ARBA" id="ARBA00000851"/>
    </source>
</evidence>
<protein>
    <recommendedName>
        <fullName evidence="3">type I site-specific deoxyribonuclease</fullName>
        <ecNumber evidence="3">3.1.21.3</ecNumber>
    </recommendedName>
</protein>
<dbReference type="InterPro" id="IPR007409">
    <property type="entry name" value="Restrct_endonuc_type1_HsdR_N"/>
</dbReference>
<dbReference type="HOGENOM" id="CLU_005762_0_0_2"/>
<evidence type="ECO:0000256" key="5">
    <source>
        <dbReference type="ARBA" id="ARBA00022741"/>
    </source>
</evidence>
<comment type="similarity">
    <text evidence="2">Belongs to the HsdR family.</text>
</comment>
<feature type="domain" description="Helicase ATP-binding" evidence="12">
    <location>
        <begin position="243"/>
        <end position="414"/>
    </location>
</feature>
<dbReference type="Gene3D" id="3.90.1570.50">
    <property type="match status" value="1"/>
</dbReference>
<dbReference type="REBASE" id="34002">
    <property type="entry name" value="AveSPN6ORF1907P"/>
</dbReference>
<dbReference type="GO" id="GO:0003677">
    <property type="term" value="F:DNA binding"/>
    <property type="evidence" value="ECO:0007669"/>
    <property type="project" value="UniProtKB-KW"/>
</dbReference>
<keyword evidence="10" id="KW-0238">DNA-binding</keyword>
<dbReference type="SUPFAM" id="SSF52540">
    <property type="entry name" value="P-loop containing nucleoside triphosphate hydrolases"/>
    <property type="match status" value="2"/>
</dbReference>
<dbReference type="OrthoDB" id="11429at2157"/>
<evidence type="ECO:0000256" key="7">
    <source>
        <dbReference type="ARBA" id="ARBA00022759"/>
    </source>
</evidence>
<dbReference type="GO" id="GO:0009035">
    <property type="term" value="F:type I site-specific deoxyribonuclease activity"/>
    <property type="evidence" value="ECO:0007669"/>
    <property type="project" value="UniProtKB-EC"/>
</dbReference>
<dbReference type="GO" id="GO:0005524">
    <property type="term" value="F:ATP binding"/>
    <property type="evidence" value="ECO:0007669"/>
    <property type="project" value="UniProtKB-KW"/>
</dbReference>
<dbReference type="GeneID" id="10395029"/>
<dbReference type="Gene3D" id="3.40.50.300">
    <property type="entry name" value="P-loop containing nucleotide triphosphate hydrolases"/>
    <property type="match status" value="2"/>
</dbReference>
<accession>F2KRF7</accession>
<dbReference type="RefSeq" id="WP_013684547.1">
    <property type="nucleotide sequence ID" value="NC_015320.1"/>
</dbReference>
<dbReference type="GO" id="GO:0009307">
    <property type="term" value="P:DNA restriction-modification system"/>
    <property type="evidence" value="ECO:0007669"/>
    <property type="project" value="UniProtKB-KW"/>
</dbReference>
<dbReference type="SMART" id="SM00487">
    <property type="entry name" value="DEXDc"/>
    <property type="match status" value="1"/>
</dbReference>
<dbReference type="CDD" id="cd22332">
    <property type="entry name" value="HsdR_N"/>
    <property type="match status" value="1"/>
</dbReference>
<dbReference type="NCBIfam" id="TIGR00348">
    <property type="entry name" value="hsdR"/>
    <property type="match status" value="1"/>
</dbReference>
<evidence type="ECO:0000256" key="8">
    <source>
        <dbReference type="ARBA" id="ARBA00022801"/>
    </source>
</evidence>
<feature type="coiled-coil region" evidence="11">
    <location>
        <begin position="833"/>
        <end position="867"/>
    </location>
</feature>
<dbReference type="EMBL" id="CP002588">
    <property type="protein sequence ID" value="AEA47891.1"/>
    <property type="molecule type" value="Genomic_DNA"/>
</dbReference>
<reference evidence="13 14" key="1">
    <citation type="submission" date="2011-03" db="EMBL/GenBank/DDBJ databases">
        <title>The complete genome of Archaeoglobus veneficus SNP6.</title>
        <authorList>
            <consortium name="US DOE Joint Genome Institute (JGI-PGF)"/>
            <person name="Lucas S."/>
            <person name="Copeland A."/>
            <person name="Lapidus A."/>
            <person name="Bruce D."/>
            <person name="Goodwin L."/>
            <person name="Pitluck S."/>
            <person name="Kyrpides N."/>
            <person name="Mavromatis K."/>
            <person name="Pagani I."/>
            <person name="Ivanova N."/>
            <person name="Mikhailova N."/>
            <person name="Lu M."/>
            <person name="Detter J.C."/>
            <person name="Tapia R."/>
            <person name="Han C."/>
            <person name="Land M."/>
            <person name="Hauser L."/>
            <person name="Markowitz V."/>
            <person name="Cheng J.-F."/>
            <person name="Hugenholtz P."/>
            <person name="Woyke T."/>
            <person name="Wu D."/>
            <person name="Spring S."/>
            <person name="Brambilla E."/>
            <person name="Klenk H.-P."/>
            <person name="Eisen J.A."/>
        </authorList>
    </citation>
    <scope>NUCLEOTIDE SEQUENCE [LARGE SCALE GENOMIC DNA]</scope>
    <source>
        <strain>SNP6</strain>
    </source>
</reference>
<dbReference type="PROSITE" id="PS51192">
    <property type="entry name" value="HELICASE_ATP_BIND_1"/>
    <property type="match status" value="1"/>
</dbReference>
<dbReference type="Pfam" id="PF18766">
    <property type="entry name" value="SWI2_SNF2"/>
    <property type="match status" value="1"/>
</dbReference>
<keyword evidence="6" id="KW-0680">Restriction system</keyword>
<keyword evidence="11" id="KW-0175">Coiled coil</keyword>
<dbReference type="Proteomes" id="UP000008136">
    <property type="component" value="Chromosome"/>
</dbReference>
<dbReference type="InterPro" id="IPR004473">
    <property type="entry name" value="Restrct_endonuc_typeI_HsdR"/>
</dbReference>
<keyword evidence="4" id="KW-0540">Nuclease</keyword>
<dbReference type="InterPro" id="IPR051268">
    <property type="entry name" value="Type-I_R_enzyme_R_subunit"/>
</dbReference>
<dbReference type="InterPro" id="IPR055180">
    <property type="entry name" value="HsdR_RecA-like_helicase_dom_2"/>
</dbReference>
<dbReference type="GO" id="GO:0120545">
    <property type="term" value="F:nucleic acid conformation isomerase activity"/>
    <property type="evidence" value="ECO:0007669"/>
    <property type="project" value="UniProtKB-ARBA"/>
</dbReference>
<dbReference type="Pfam" id="PF04313">
    <property type="entry name" value="HSDR_N"/>
    <property type="match status" value="1"/>
</dbReference>
<comment type="catalytic activity">
    <reaction evidence="1">
        <text>Endonucleolytic cleavage of DNA to give random double-stranded fragments with terminal 5'-phosphates, ATP is simultaneously hydrolyzed.</text>
        <dbReference type="EC" id="3.1.21.3"/>
    </reaction>
</comment>
<evidence type="ECO:0000256" key="6">
    <source>
        <dbReference type="ARBA" id="ARBA00022747"/>
    </source>
</evidence>
<dbReference type="InterPro" id="IPR040980">
    <property type="entry name" value="SWI2_SNF2"/>
</dbReference>
<dbReference type="STRING" id="693661.Arcve_1898"/>
<evidence type="ECO:0000256" key="3">
    <source>
        <dbReference type="ARBA" id="ARBA00012654"/>
    </source>
</evidence>
<dbReference type="InterPro" id="IPR014001">
    <property type="entry name" value="Helicase_ATP-bd"/>
</dbReference>
<sequence length="962" mass="114304">MRKEKIQSEDYLSEILGSFGWEYRSLKPDDVLAIEEFRSSLKRINDVSDEEIDEVINYLTTRSFDAEGCIQILEAIKRGVTIKDKDGNLKTVKLVDFVDLKANSLIYSRQVSFRNVIIPDIVLFVNGIPLAVIECKKMAKDWKEGYEQIKRYEKQVPELFKYAQIGMSFADRLVYFPIVRWAENVAVYEWKPEFDILKPEILLDVVKYFTYYREQGGEITKVLPRYMQYRAANAIADRAVKYARGIEDRNKGLVWHWQGTGKTLTMVFAAEKIRDLLGNPTIFFIVDRVELQKQISDELKNLKIHCEVIESIGHLKRVLSHADGKRGFFITLIHKFREEDLAELREQIKSQEWSIMARKDVVCLIDEGHRTQYGELAASMRSILKNASFFAFTGTPVAKKGRDTYASFGYPDEPYLDRYFITDSISDGFTVKIAYQSRLDDVHLDRENLEVFLSSRLEEIPEEYRERVEEDLKRRLNRVKVILEDERRIERIARDIASHYIKNVKPFKAMVVAVSRKACLSYKKALDKFLKPEETEIVMTFSQNDSREMLEYMNWQMKKYGKDDLKLVHEEIVTRFKKKENPKILIVTDMLLTGFDAPILQTMYLDKPLKEHRLLQAIARTNRPFIKDGQNLKGAGLIIDYVGIFKFLKKAFEMYEEEDIRGAAYNIEEIKEELRKKIDEAFSLFDFELSYDRDVMDRAVLVLEEKIEDFRKLYFEIRNLYRLLLEERLEFKDKFDLLSELYHTYLQRQNRLDAEIEQKRDQFYREALKFIHETIDIERIKKDYPVVVIDDEFLKRIREGKERRNFYDLLFAVKNYTREMNDETIVEKVDRIVRDWNERKREMDELYEELKTIAEIINEERKEKEKLGLNEKEYRVLKLLRSHLSEKIEDDELVDCLKEMLKEVESVTFPRWYEKSEVVGEISRRVLLFLIKNFKGKVDSPTKTRDDIVRFLKLYAERELAE</sequence>
<keyword evidence="8" id="KW-0378">Hydrolase</keyword>
<organism evidence="13 14">
    <name type="scientific">Archaeoglobus veneficus (strain DSM 11195 / SNP6)</name>
    <dbReference type="NCBI Taxonomy" id="693661"/>
    <lineage>
        <taxon>Archaea</taxon>
        <taxon>Methanobacteriati</taxon>
        <taxon>Methanobacteriota</taxon>
        <taxon>Archaeoglobi</taxon>
        <taxon>Archaeoglobales</taxon>
        <taxon>Archaeoglobaceae</taxon>
        <taxon>Archaeoglobus</taxon>
    </lineage>
</organism>
<evidence type="ECO:0000313" key="14">
    <source>
        <dbReference type="Proteomes" id="UP000008136"/>
    </source>
</evidence>
<evidence type="ECO:0000256" key="9">
    <source>
        <dbReference type="ARBA" id="ARBA00022840"/>
    </source>
</evidence>
<dbReference type="AlphaFoldDB" id="F2KRF7"/>
<name>F2KRF7_ARCVS</name>
<evidence type="ECO:0000256" key="11">
    <source>
        <dbReference type="SAM" id="Coils"/>
    </source>
</evidence>
<dbReference type="PANTHER" id="PTHR30195">
    <property type="entry name" value="TYPE I SITE-SPECIFIC DEOXYRIBONUCLEASE PROTEIN SUBUNIT M AND R"/>
    <property type="match status" value="1"/>
</dbReference>